<evidence type="ECO:0000313" key="3">
    <source>
        <dbReference type="EMBL" id="CAI5438621.1"/>
    </source>
</evidence>
<feature type="region of interest" description="Disordered" evidence="1">
    <location>
        <begin position="24"/>
        <end position="148"/>
    </location>
</feature>
<accession>A0A9P1MTT5</accession>
<organism evidence="3 4">
    <name type="scientific">Caenorhabditis angaria</name>
    <dbReference type="NCBI Taxonomy" id="860376"/>
    <lineage>
        <taxon>Eukaryota</taxon>
        <taxon>Metazoa</taxon>
        <taxon>Ecdysozoa</taxon>
        <taxon>Nematoda</taxon>
        <taxon>Chromadorea</taxon>
        <taxon>Rhabditida</taxon>
        <taxon>Rhabditina</taxon>
        <taxon>Rhabditomorpha</taxon>
        <taxon>Rhabditoidea</taxon>
        <taxon>Rhabditidae</taxon>
        <taxon>Peloderinae</taxon>
        <taxon>Caenorhabditis</taxon>
    </lineage>
</organism>
<protein>
    <submittedName>
        <fullName evidence="3">Uncharacterized protein</fullName>
    </submittedName>
</protein>
<keyword evidence="2" id="KW-0732">Signal</keyword>
<keyword evidence="4" id="KW-1185">Reference proteome</keyword>
<reference evidence="3" key="1">
    <citation type="submission" date="2022-11" db="EMBL/GenBank/DDBJ databases">
        <authorList>
            <person name="Kikuchi T."/>
        </authorList>
    </citation>
    <scope>NUCLEOTIDE SEQUENCE</scope>
    <source>
        <strain evidence="3">PS1010</strain>
    </source>
</reference>
<evidence type="ECO:0000256" key="1">
    <source>
        <dbReference type="SAM" id="MobiDB-lite"/>
    </source>
</evidence>
<feature type="compositionally biased region" description="Basic and acidic residues" evidence="1">
    <location>
        <begin position="77"/>
        <end position="87"/>
    </location>
</feature>
<feature type="chain" id="PRO_5040461041" evidence="2">
    <location>
        <begin position="18"/>
        <end position="148"/>
    </location>
</feature>
<name>A0A9P1MTT5_9PELO</name>
<dbReference type="AlphaFoldDB" id="A0A9P1MTT5"/>
<proteinExistence type="predicted"/>
<dbReference type="Proteomes" id="UP001152747">
    <property type="component" value="Unassembled WGS sequence"/>
</dbReference>
<dbReference type="EMBL" id="CANHGI010000001">
    <property type="protein sequence ID" value="CAI5438621.1"/>
    <property type="molecule type" value="Genomic_DNA"/>
</dbReference>
<evidence type="ECO:0000256" key="2">
    <source>
        <dbReference type="SAM" id="SignalP"/>
    </source>
</evidence>
<sequence>MLLTIFLLLTILTIVFCKPANNRESKRFGRSEKRRKTSAELSSPINNITSGSRTPELRTSSSPIQENMNNKSTRTLRKLDKTQKTERNSLMMVEETTQKLSGSGEPHSEEVDETMLDAPSLRLRKSGVSLETDLDTCKSTSKKKTKAN</sequence>
<feature type="compositionally biased region" description="Polar residues" evidence="1">
    <location>
        <begin position="39"/>
        <end position="73"/>
    </location>
</feature>
<gene>
    <name evidence="3" type="ORF">CAMP_LOCUS1258</name>
</gene>
<comment type="caution">
    <text evidence="3">The sequence shown here is derived from an EMBL/GenBank/DDBJ whole genome shotgun (WGS) entry which is preliminary data.</text>
</comment>
<feature type="signal peptide" evidence="2">
    <location>
        <begin position="1"/>
        <end position="17"/>
    </location>
</feature>
<evidence type="ECO:0000313" key="4">
    <source>
        <dbReference type="Proteomes" id="UP001152747"/>
    </source>
</evidence>